<feature type="compositionally biased region" description="Basic residues" evidence="1">
    <location>
        <begin position="758"/>
        <end position="774"/>
    </location>
</feature>
<sequence length="774" mass="84996">MDWRHSRSLRISFLLVLTLTALLGILPYFLSSDLVRDQLVSAVQRDTERKLDIRGSAHMVLLPRPAVLIKNATLTEPKSDTVFAHADAIKVVFRLWPLISEGKAVVNSIEVEKPELTIIRHDDGTYNFEDLLQSKGKQIHLALDRFSFSDAQLAWQDDLVNETLHLSQLNLELDNLTDPKKGDLNLDGQIYLNDNGEAARWRGKVQGSAAMRYVEQERRLHIADIKVALTQEGASDAGLKVSNTQLQITGNLNYGWDPLRLTGGDLKLTGSANRAGQQWKTTLDVPEIQLTDNALALNRLQFDIEMQDKDAKFSASATVPTLSGAQRHFLQSNTAKISVKFNSPEQNLDVVFSTPLAIERGNLTRLSNYRLTGSYTNRSLPRGAIRLDLTGKGDIDLHNELINLDSNGTLDYEPLHAQIGMESFVDPQFRINMNLAKFDLTPYLPAVAAGAKKSAQNNKFDLWWLEKFNAIGSIKIGELVLNNLHVDDLDVTLIARKNRLVLDPLSATLYEGQLAGRVEINSTQAVPFFRVEQTLSNMNINTLLTDTLDTSRFEGRSNLTIDVTAKGQNLADLRKSANGKIKASLKEGAIRGIDISGLLSSASQQIKLMNGEVSKTDHSNGKTNFSELNATLHLKNGIAENHDLSVSADVLKLSGGGMLNLAAGTLDYKMQASANPKVPELAGLIGLTLPITLSGPIQNPVYKADTANLKEQIIARQKAEAQAKIDRAAAAQKAREEKIAAQKAAALAEKKKAELAAKKKARSAPRKTTKVSKP</sequence>
<dbReference type="GO" id="GO:0090313">
    <property type="term" value="P:regulation of protein targeting to membrane"/>
    <property type="evidence" value="ECO:0007669"/>
    <property type="project" value="TreeGrafter"/>
</dbReference>
<dbReference type="KEGG" id="dee:HQN60_11175"/>
<name>A0A6M8SZL9_9NEIS</name>
<dbReference type="Pfam" id="PF05170">
    <property type="entry name" value="AsmA"/>
    <property type="match status" value="1"/>
</dbReference>
<gene>
    <name evidence="3" type="ORF">HQN60_11175</name>
</gene>
<dbReference type="EMBL" id="CP054143">
    <property type="protein sequence ID" value="QKJ67217.1"/>
    <property type="molecule type" value="Genomic_DNA"/>
</dbReference>
<dbReference type="GO" id="GO:0005886">
    <property type="term" value="C:plasma membrane"/>
    <property type="evidence" value="ECO:0007669"/>
    <property type="project" value="TreeGrafter"/>
</dbReference>
<dbReference type="AlphaFoldDB" id="A0A6M8SZL9"/>
<protein>
    <submittedName>
        <fullName evidence="3">AsmA family protein</fullName>
    </submittedName>
</protein>
<evidence type="ECO:0000313" key="4">
    <source>
        <dbReference type="Proteomes" id="UP000504844"/>
    </source>
</evidence>
<keyword evidence="4" id="KW-1185">Reference proteome</keyword>
<dbReference type="PANTHER" id="PTHR30441:SF4">
    <property type="entry name" value="PROTEIN ASMA"/>
    <property type="match status" value="1"/>
</dbReference>
<accession>A0A6M8SZL9</accession>
<dbReference type="InterPro" id="IPR007844">
    <property type="entry name" value="AsmA"/>
</dbReference>
<dbReference type="Proteomes" id="UP000504844">
    <property type="component" value="Chromosome"/>
</dbReference>
<dbReference type="PANTHER" id="PTHR30441">
    <property type="entry name" value="DUF748 DOMAIN-CONTAINING PROTEIN"/>
    <property type="match status" value="1"/>
</dbReference>
<organism evidence="3 4">
    <name type="scientific">Deefgea piscis</name>
    <dbReference type="NCBI Taxonomy" id="2739061"/>
    <lineage>
        <taxon>Bacteria</taxon>
        <taxon>Pseudomonadati</taxon>
        <taxon>Pseudomonadota</taxon>
        <taxon>Betaproteobacteria</taxon>
        <taxon>Neisseriales</taxon>
        <taxon>Chitinibacteraceae</taxon>
        <taxon>Deefgea</taxon>
    </lineage>
</organism>
<dbReference type="RefSeq" id="WP_173533720.1">
    <property type="nucleotide sequence ID" value="NZ_CP054143.1"/>
</dbReference>
<feature type="domain" description="AsmA" evidence="2">
    <location>
        <begin position="11"/>
        <end position="643"/>
    </location>
</feature>
<evidence type="ECO:0000259" key="2">
    <source>
        <dbReference type="Pfam" id="PF05170"/>
    </source>
</evidence>
<dbReference type="InterPro" id="IPR052894">
    <property type="entry name" value="AsmA-related"/>
</dbReference>
<proteinExistence type="predicted"/>
<reference evidence="3 4" key="1">
    <citation type="submission" date="2020-05" db="EMBL/GenBank/DDBJ databases">
        <title>Complete genome sequence of Deefgea sp. D17.</title>
        <authorList>
            <person name="Bae J.-W."/>
            <person name="Han J.E."/>
        </authorList>
    </citation>
    <scope>NUCLEOTIDE SEQUENCE [LARGE SCALE GENOMIC DNA]</scope>
    <source>
        <strain evidence="3 4">D17</strain>
    </source>
</reference>
<evidence type="ECO:0000313" key="3">
    <source>
        <dbReference type="EMBL" id="QKJ67217.1"/>
    </source>
</evidence>
<feature type="region of interest" description="Disordered" evidence="1">
    <location>
        <begin position="752"/>
        <end position="774"/>
    </location>
</feature>
<evidence type="ECO:0000256" key="1">
    <source>
        <dbReference type="SAM" id="MobiDB-lite"/>
    </source>
</evidence>